<sequence length="141" mass="15851">MGALRVIDYGLARTFQAFQSQLFLRKYVNALSKRVTSLSSLTSKMKKEVEETKYSMAEMNKVSKEVINKLSGLEEEVARVRDSLKSSGDKLSQTDKRLANALERLDNAADEAVIETIDDEDDKDMDEATTEFEKEGTESQA</sequence>
<evidence type="ECO:0000313" key="4">
    <source>
        <dbReference type="Proteomes" id="UP001280121"/>
    </source>
</evidence>
<dbReference type="Proteomes" id="UP001280121">
    <property type="component" value="Unassembled WGS sequence"/>
</dbReference>
<keyword evidence="1" id="KW-0175">Coiled coil</keyword>
<reference evidence="3" key="1">
    <citation type="journal article" date="2023" name="Plant J.">
        <title>Genome sequences and population genomics provide insights into the demographic history, inbreeding, and mutation load of two 'living fossil' tree species of Dipteronia.</title>
        <authorList>
            <person name="Feng Y."/>
            <person name="Comes H.P."/>
            <person name="Chen J."/>
            <person name="Zhu S."/>
            <person name="Lu R."/>
            <person name="Zhang X."/>
            <person name="Li P."/>
            <person name="Qiu J."/>
            <person name="Olsen K.M."/>
            <person name="Qiu Y."/>
        </authorList>
    </citation>
    <scope>NUCLEOTIDE SEQUENCE</scope>
    <source>
        <strain evidence="3">KIB01</strain>
    </source>
</reference>
<dbReference type="SUPFAM" id="SSF46589">
    <property type="entry name" value="tRNA-binding arm"/>
    <property type="match status" value="1"/>
</dbReference>
<dbReference type="AlphaFoldDB" id="A0AAD9WXJ2"/>
<feature type="coiled-coil region" evidence="1">
    <location>
        <begin position="56"/>
        <end position="111"/>
    </location>
</feature>
<dbReference type="InterPro" id="IPR010978">
    <property type="entry name" value="tRNA-bd_arm"/>
</dbReference>
<dbReference type="GO" id="GO:0000166">
    <property type="term" value="F:nucleotide binding"/>
    <property type="evidence" value="ECO:0007669"/>
    <property type="project" value="InterPro"/>
</dbReference>
<evidence type="ECO:0000313" key="3">
    <source>
        <dbReference type="EMBL" id="KAK2646248.1"/>
    </source>
</evidence>
<evidence type="ECO:0000256" key="1">
    <source>
        <dbReference type="SAM" id="Coils"/>
    </source>
</evidence>
<accession>A0AAD9WXJ2</accession>
<dbReference type="EMBL" id="JANJYI010000006">
    <property type="protein sequence ID" value="KAK2646248.1"/>
    <property type="molecule type" value="Genomic_DNA"/>
</dbReference>
<protein>
    <submittedName>
        <fullName evidence="3">Uncharacterized protein</fullName>
    </submittedName>
</protein>
<feature type="region of interest" description="Disordered" evidence="2">
    <location>
        <begin position="112"/>
        <end position="141"/>
    </location>
</feature>
<feature type="compositionally biased region" description="Acidic residues" evidence="2">
    <location>
        <begin position="112"/>
        <end position="130"/>
    </location>
</feature>
<name>A0AAD9WXJ2_9ROSI</name>
<keyword evidence="4" id="KW-1185">Reference proteome</keyword>
<gene>
    <name evidence="3" type="ORF">Ddye_021443</name>
</gene>
<proteinExistence type="predicted"/>
<comment type="caution">
    <text evidence="3">The sequence shown here is derived from an EMBL/GenBank/DDBJ whole genome shotgun (WGS) entry which is preliminary data.</text>
</comment>
<evidence type="ECO:0000256" key="2">
    <source>
        <dbReference type="SAM" id="MobiDB-lite"/>
    </source>
</evidence>
<dbReference type="Gene3D" id="1.10.220.30">
    <property type="match status" value="1"/>
</dbReference>
<organism evidence="3 4">
    <name type="scientific">Dipteronia dyeriana</name>
    <dbReference type="NCBI Taxonomy" id="168575"/>
    <lineage>
        <taxon>Eukaryota</taxon>
        <taxon>Viridiplantae</taxon>
        <taxon>Streptophyta</taxon>
        <taxon>Embryophyta</taxon>
        <taxon>Tracheophyta</taxon>
        <taxon>Spermatophyta</taxon>
        <taxon>Magnoliopsida</taxon>
        <taxon>eudicotyledons</taxon>
        <taxon>Gunneridae</taxon>
        <taxon>Pentapetalae</taxon>
        <taxon>rosids</taxon>
        <taxon>malvids</taxon>
        <taxon>Sapindales</taxon>
        <taxon>Sapindaceae</taxon>
        <taxon>Hippocastanoideae</taxon>
        <taxon>Acereae</taxon>
        <taxon>Dipteronia</taxon>
    </lineage>
</organism>
<feature type="compositionally biased region" description="Basic and acidic residues" evidence="2">
    <location>
        <begin position="131"/>
        <end position="141"/>
    </location>
</feature>